<protein>
    <submittedName>
        <fullName evidence="3">TRAM domain protein</fullName>
    </submittedName>
</protein>
<gene>
    <name evidence="3" type="ordered locus">Nmlp_1203</name>
</gene>
<keyword evidence="2" id="KW-1133">Transmembrane helix</keyword>
<dbReference type="OrthoDB" id="240517at2157"/>
<proteinExistence type="predicted"/>
<feature type="transmembrane region" description="Helical" evidence="2">
    <location>
        <begin position="20"/>
        <end position="38"/>
    </location>
</feature>
<evidence type="ECO:0000256" key="1">
    <source>
        <dbReference type="SAM" id="MobiDB-lite"/>
    </source>
</evidence>
<dbReference type="Proteomes" id="UP000011867">
    <property type="component" value="Chromosome"/>
</dbReference>
<evidence type="ECO:0000256" key="2">
    <source>
        <dbReference type="SAM" id="Phobius"/>
    </source>
</evidence>
<keyword evidence="4" id="KW-1185">Reference proteome</keyword>
<reference evidence="3 4" key="1">
    <citation type="journal article" date="2013" name="Genome Announc.">
        <title>Genome of the haloarchaeon Natronomonas moolapensis, a neutrophilic member of a previously haloalkaliphilic genus.</title>
        <authorList>
            <person name="Dyall-Smith M.L."/>
            <person name="Pfeiffer F."/>
            <person name="Oberwinkler T."/>
            <person name="Klee K."/>
            <person name="Rampp M."/>
            <person name="Palm P."/>
            <person name="Gross K."/>
            <person name="Schuster S.C."/>
            <person name="Oesterhelt D."/>
        </authorList>
    </citation>
    <scope>NUCLEOTIDE SEQUENCE [LARGE SCALE GENOMIC DNA]</scope>
    <source>
        <strain evidence="4">DSM 18674 / JCM 14361 / 8.8.11</strain>
    </source>
</reference>
<dbReference type="HOGENOM" id="CLU_1976598_0_0_2"/>
<feature type="compositionally biased region" description="Basic and acidic residues" evidence="1">
    <location>
        <begin position="51"/>
        <end position="72"/>
    </location>
</feature>
<dbReference type="KEGG" id="nmo:Nmlp_1203"/>
<evidence type="ECO:0000313" key="4">
    <source>
        <dbReference type="Proteomes" id="UP000011867"/>
    </source>
</evidence>
<dbReference type="eggNOG" id="arCOG04655">
    <property type="taxonomic scope" value="Archaea"/>
</dbReference>
<name>M1XK79_NATM8</name>
<keyword evidence="2" id="KW-0812">Transmembrane</keyword>
<organism evidence="3 4">
    <name type="scientific">Natronomonas moolapensis (strain DSM 18674 / CECT 7526 / JCM 14361 / 8.8.11)</name>
    <dbReference type="NCBI Taxonomy" id="268739"/>
    <lineage>
        <taxon>Archaea</taxon>
        <taxon>Methanobacteriati</taxon>
        <taxon>Methanobacteriota</taxon>
        <taxon>Stenosarchaea group</taxon>
        <taxon>Halobacteria</taxon>
        <taxon>Halobacteriales</taxon>
        <taxon>Natronomonadaceae</taxon>
        <taxon>Natronomonas</taxon>
    </lineage>
</organism>
<feature type="region of interest" description="Disordered" evidence="1">
    <location>
        <begin position="42"/>
        <end position="72"/>
    </location>
</feature>
<sequence length="142" mass="15481">MPGGDELLSMIDSLPSVDPWLLGAGAAGLLVVALVVRLGRRRGRPNTAAQRTRDRAHRETQRRPPEEAATKGETYELVVKQTQYDRVPAEVRGTINGLQTFVREVPDPDRSDALDAGETIRVLVTDYGTEGTTAQAEFLGRA</sequence>
<accession>M1XK79</accession>
<dbReference type="STRING" id="268739.Nmlp_1203"/>
<dbReference type="AlphaFoldDB" id="M1XK79"/>
<keyword evidence="2" id="KW-0472">Membrane</keyword>
<evidence type="ECO:0000313" key="3">
    <source>
        <dbReference type="EMBL" id="CCQ35412.1"/>
    </source>
</evidence>
<dbReference type="GeneID" id="14652275"/>
<dbReference type="EMBL" id="HF582854">
    <property type="protein sequence ID" value="CCQ35412.1"/>
    <property type="molecule type" value="Genomic_DNA"/>
</dbReference>
<dbReference type="RefSeq" id="WP_015408261.1">
    <property type="nucleotide sequence ID" value="NC_020388.1"/>
</dbReference>